<proteinExistence type="predicted"/>
<dbReference type="AlphaFoldDB" id="A0AAE0FNF2"/>
<comment type="caution">
    <text evidence="2">The sequence shown here is derived from an EMBL/GenBank/DDBJ whole genome shotgun (WGS) entry which is preliminary data.</text>
</comment>
<evidence type="ECO:0000313" key="3">
    <source>
        <dbReference type="Proteomes" id="UP001190700"/>
    </source>
</evidence>
<keyword evidence="3" id="KW-1185">Reference proteome</keyword>
<accession>A0AAE0FNF2</accession>
<gene>
    <name evidence="2" type="ORF">CYMTET_28461</name>
</gene>
<sequence length="300" mass="33610">MQAVFFSVLCCSAVVGAQHDSPVIPEIMRISSFRSFYNSEEISDADYYLSCREPLRVEFPMKFYAYPYDTSPRYGGRTNASALLLIFESTNVDPQRFKQYLNIQWEADSGIHSGPNDQAVLKVEEYFFDFLNEKRFVQQLWPNEPFHPRCFAQGAGVRTPGDDDAHCYCKSRPEVDDLLNTLPPPVTSKRGCNYTDGSCDLAPVLVKLTAPRREQPGLKRVFRLSPELIFPSVPACCGCQSYSKNQVFTLFNANIVSVPINATVPQPTPLKTDKDCGKYGCTYCSFGILGGGICPPQEKL</sequence>
<keyword evidence="1" id="KW-0732">Signal</keyword>
<organism evidence="2 3">
    <name type="scientific">Cymbomonas tetramitiformis</name>
    <dbReference type="NCBI Taxonomy" id="36881"/>
    <lineage>
        <taxon>Eukaryota</taxon>
        <taxon>Viridiplantae</taxon>
        <taxon>Chlorophyta</taxon>
        <taxon>Pyramimonadophyceae</taxon>
        <taxon>Pyramimonadales</taxon>
        <taxon>Pyramimonadaceae</taxon>
        <taxon>Cymbomonas</taxon>
    </lineage>
</organism>
<feature type="chain" id="PRO_5042066864" evidence="1">
    <location>
        <begin position="18"/>
        <end position="300"/>
    </location>
</feature>
<dbReference type="EMBL" id="LGRX02016014">
    <property type="protein sequence ID" value="KAK3262695.1"/>
    <property type="molecule type" value="Genomic_DNA"/>
</dbReference>
<dbReference type="Proteomes" id="UP001190700">
    <property type="component" value="Unassembled WGS sequence"/>
</dbReference>
<protein>
    <submittedName>
        <fullName evidence="2">Uncharacterized protein</fullName>
    </submittedName>
</protein>
<feature type="signal peptide" evidence="1">
    <location>
        <begin position="1"/>
        <end position="17"/>
    </location>
</feature>
<reference evidence="2 3" key="1">
    <citation type="journal article" date="2015" name="Genome Biol. Evol.">
        <title>Comparative Genomics of a Bacterivorous Green Alga Reveals Evolutionary Causalities and Consequences of Phago-Mixotrophic Mode of Nutrition.</title>
        <authorList>
            <person name="Burns J.A."/>
            <person name="Paasch A."/>
            <person name="Narechania A."/>
            <person name="Kim E."/>
        </authorList>
    </citation>
    <scope>NUCLEOTIDE SEQUENCE [LARGE SCALE GENOMIC DNA]</scope>
    <source>
        <strain evidence="2 3">PLY_AMNH</strain>
    </source>
</reference>
<evidence type="ECO:0000313" key="2">
    <source>
        <dbReference type="EMBL" id="KAK3262695.1"/>
    </source>
</evidence>
<name>A0AAE0FNF2_9CHLO</name>
<evidence type="ECO:0000256" key="1">
    <source>
        <dbReference type="SAM" id="SignalP"/>
    </source>
</evidence>